<dbReference type="InterPro" id="IPR029526">
    <property type="entry name" value="PGBD"/>
</dbReference>
<protein>
    <recommendedName>
        <fullName evidence="1">PiggyBac transposable element-derived protein domain-containing protein</fullName>
    </recommendedName>
</protein>
<feature type="domain" description="PiggyBac transposable element-derived protein" evidence="1">
    <location>
        <begin position="1"/>
        <end position="60"/>
    </location>
</feature>
<keyword evidence="3" id="KW-1185">Reference proteome</keyword>
<accession>A0A433U0N9</accession>
<evidence type="ECO:0000313" key="2">
    <source>
        <dbReference type="EMBL" id="RUS87411.1"/>
    </source>
</evidence>
<comment type="caution">
    <text evidence="2">The sequence shown here is derived from an EMBL/GenBank/DDBJ whole genome shotgun (WGS) entry which is preliminary data.</text>
</comment>
<gene>
    <name evidence="2" type="ORF">EGW08_004865</name>
</gene>
<dbReference type="EMBL" id="RQTK01000112">
    <property type="protein sequence ID" value="RUS87411.1"/>
    <property type="molecule type" value="Genomic_DNA"/>
</dbReference>
<name>A0A433U0N9_ELYCH</name>
<dbReference type="Proteomes" id="UP000271974">
    <property type="component" value="Unassembled WGS sequence"/>
</dbReference>
<evidence type="ECO:0000313" key="3">
    <source>
        <dbReference type="Proteomes" id="UP000271974"/>
    </source>
</evidence>
<proteinExistence type="predicted"/>
<dbReference type="OrthoDB" id="6709238at2759"/>
<dbReference type="AlphaFoldDB" id="A0A433U0N9"/>
<dbReference type="Pfam" id="PF13843">
    <property type="entry name" value="DDE_Tnp_1_7"/>
    <property type="match status" value="1"/>
</dbReference>
<organism evidence="2 3">
    <name type="scientific">Elysia chlorotica</name>
    <name type="common">Eastern emerald elysia</name>
    <name type="synonym">Sea slug</name>
    <dbReference type="NCBI Taxonomy" id="188477"/>
    <lineage>
        <taxon>Eukaryota</taxon>
        <taxon>Metazoa</taxon>
        <taxon>Spiralia</taxon>
        <taxon>Lophotrochozoa</taxon>
        <taxon>Mollusca</taxon>
        <taxon>Gastropoda</taxon>
        <taxon>Heterobranchia</taxon>
        <taxon>Euthyneura</taxon>
        <taxon>Panpulmonata</taxon>
        <taxon>Sacoglossa</taxon>
        <taxon>Placobranchoidea</taxon>
        <taxon>Plakobranchidae</taxon>
        <taxon>Elysia</taxon>
    </lineage>
</organism>
<sequence>MYWGTETRYEKIANVMPINAFETIKRNIHVNKNAERPKDCTDKLYKIRPLIEGGINRFQLGSSPGGKAIQLTRSWRVCAIVTPMLGLPFVDGRGKHASRPHKMSDELRQRIRDPISSFRGRQSHYSQEKPDSIHIANALLHFPSFRIPEDELSAGTRWKKWIAKFENLVTALDITTDERKKALLIHFRGDEIFDLVDTFVEVKKETYDSLKAELELYFTPRILCKAELANTPSPATCAQMAYELGVITTIQLVERMLMQNGPICLSWDATTLDGANINEVL</sequence>
<evidence type="ECO:0000259" key="1">
    <source>
        <dbReference type="Pfam" id="PF13843"/>
    </source>
</evidence>
<reference evidence="2 3" key="1">
    <citation type="submission" date="2019-01" db="EMBL/GenBank/DDBJ databases">
        <title>A draft genome assembly of the solar-powered sea slug Elysia chlorotica.</title>
        <authorList>
            <person name="Cai H."/>
            <person name="Li Q."/>
            <person name="Fang X."/>
            <person name="Li J."/>
            <person name="Curtis N.E."/>
            <person name="Altenburger A."/>
            <person name="Shibata T."/>
            <person name="Feng M."/>
            <person name="Maeda T."/>
            <person name="Schwartz J.A."/>
            <person name="Shigenobu S."/>
            <person name="Lundholm N."/>
            <person name="Nishiyama T."/>
            <person name="Yang H."/>
            <person name="Hasebe M."/>
            <person name="Li S."/>
            <person name="Pierce S.K."/>
            <person name="Wang J."/>
        </authorList>
    </citation>
    <scope>NUCLEOTIDE SEQUENCE [LARGE SCALE GENOMIC DNA]</scope>
    <source>
        <strain evidence="2">EC2010</strain>
        <tissue evidence="2">Whole organism of an adult</tissue>
    </source>
</reference>